<dbReference type="Proteomes" id="UP001221208">
    <property type="component" value="Unassembled WGS sequence"/>
</dbReference>
<evidence type="ECO:0000313" key="6">
    <source>
        <dbReference type="Proteomes" id="UP001221208"/>
    </source>
</evidence>
<proteinExistence type="inferred from homology"/>
<gene>
    <name evidence="5" type="ORF">OIK44_05215</name>
</gene>
<dbReference type="NCBIfam" id="TIGR02481">
    <property type="entry name" value="hemeryth_dom"/>
    <property type="match status" value="1"/>
</dbReference>
<dbReference type="RefSeq" id="WP_273669640.1">
    <property type="nucleotide sequence ID" value="NZ_JAQQXR010000001.1"/>
</dbReference>
<keyword evidence="6" id="KW-1185">Reference proteome</keyword>
<dbReference type="InterPro" id="IPR050669">
    <property type="entry name" value="Hemerythrin"/>
</dbReference>
<reference evidence="5 6" key="1">
    <citation type="submission" date="2022-10" db="EMBL/GenBank/DDBJ databases">
        <title>Janthinobacterium sp. hw3 Genome sequencing.</title>
        <authorList>
            <person name="Park S."/>
        </authorList>
    </citation>
    <scope>NUCLEOTIDE SEQUENCE [LARGE SCALE GENOMIC DNA]</scope>
    <source>
        <strain evidence="6">hw3</strain>
    </source>
</reference>
<evidence type="ECO:0000256" key="1">
    <source>
        <dbReference type="ARBA" id="ARBA00010587"/>
    </source>
</evidence>
<dbReference type="Pfam" id="PF01814">
    <property type="entry name" value="Hemerythrin"/>
    <property type="match status" value="1"/>
</dbReference>
<comment type="caution">
    <text evidence="5">The sequence shown here is derived from an EMBL/GenBank/DDBJ whole genome shotgun (WGS) entry which is preliminary data.</text>
</comment>
<dbReference type="InterPro" id="IPR012312">
    <property type="entry name" value="Hemerythrin-like"/>
</dbReference>
<organism evidence="5 6">
    <name type="scientific">Janthinobacterium fluminis</name>
    <dbReference type="NCBI Taxonomy" id="2987524"/>
    <lineage>
        <taxon>Bacteria</taxon>
        <taxon>Pseudomonadati</taxon>
        <taxon>Pseudomonadota</taxon>
        <taxon>Betaproteobacteria</taxon>
        <taxon>Burkholderiales</taxon>
        <taxon>Oxalobacteraceae</taxon>
        <taxon>Janthinobacterium</taxon>
    </lineage>
</organism>
<accession>A0ABT5JZR8</accession>
<evidence type="ECO:0000256" key="3">
    <source>
        <dbReference type="ARBA" id="ARBA00023004"/>
    </source>
</evidence>
<evidence type="ECO:0000256" key="2">
    <source>
        <dbReference type="ARBA" id="ARBA00022723"/>
    </source>
</evidence>
<protein>
    <submittedName>
        <fullName evidence="5">Hemerythrin family protein</fullName>
    </submittedName>
</protein>
<name>A0ABT5JZR8_9BURK</name>
<dbReference type="EMBL" id="JAQQXR010000001">
    <property type="protein sequence ID" value="MDC8756987.1"/>
    <property type="molecule type" value="Genomic_DNA"/>
</dbReference>
<dbReference type="SUPFAM" id="SSF47188">
    <property type="entry name" value="Hemerythrin-like"/>
    <property type="match status" value="1"/>
</dbReference>
<evidence type="ECO:0000259" key="4">
    <source>
        <dbReference type="Pfam" id="PF01814"/>
    </source>
</evidence>
<dbReference type="PANTHER" id="PTHR37164:SF1">
    <property type="entry name" value="BACTERIOHEMERYTHRIN"/>
    <property type="match status" value="1"/>
</dbReference>
<dbReference type="InterPro" id="IPR035938">
    <property type="entry name" value="Hemerythrin-like_sf"/>
</dbReference>
<keyword evidence="3" id="KW-0408">Iron</keyword>
<comment type="similarity">
    <text evidence="1">Belongs to the hemerythrin family.</text>
</comment>
<dbReference type="InterPro" id="IPR012827">
    <property type="entry name" value="Hemerythrin_metal-bd"/>
</dbReference>
<feature type="domain" description="Hemerythrin-like" evidence="4">
    <location>
        <begin position="13"/>
        <end position="120"/>
    </location>
</feature>
<evidence type="ECO:0000313" key="5">
    <source>
        <dbReference type="EMBL" id="MDC8756987.1"/>
    </source>
</evidence>
<dbReference type="PANTHER" id="PTHR37164">
    <property type="entry name" value="BACTERIOHEMERYTHRIN"/>
    <property type="match status" value="1"/>
</dbReference>
<sequence>MHAIRWSEDMALGVPTMDQAHQALLAQLERLIAAPDEHFAAAYCELIATLEADFREEEQLMEKINFPARRRHSEQHARVLNGLRHADADVRQGDMAAGRDVVRMLPRWFLGHLSSMDLELAVALELAGEHHQRPPDVLLRAQLSRMLKQNMMESTRD</sequence>
<dbReference type="Gene3D" id="1.20.120.50">
    <property type="entry name" value="Hemerythrin-like"/>
    <property type="match status" value="1"/>
</dbReference>
<keyword evidence="2" id="KW-0479">Metal-binding</keyword>
<dbReference type="CDD" id="cd12107">
    <property type="entry name" value="Hemerythrin"/>
    <property type="match status" value="1"/>
</dbReference>